<reference evidence="2 3" key="1">
    <citation type="submission" date="2018-04" db="EMBL/GenBank/DDBJ databases">
        <title>WGS assembly of Panicum hallii var. hallii HAL2.</title>
        <authorList>
            <person name="Lovell J."/>
            <person name="Jenkins J."/>
            <person name="Lowry D."/>
            <person name="Mamidi S."/>
            <person name="Sreedasyam A."/>
            <person name="Weng X."/>
            <person name="Barry K."/>
            <person name="Bonette J."/>
            <person name="Campitelli B."/>
            <person name="Daum C."/>
            <person name="Gordon S."/>
            <person name="Gould B."/>
            <person name="Lipzen A."/>
            <person name="MacQueen A."/>
            <person name="Palacio-Mejia J."/>
            <person name="Plott C."/>
            <person name="Shakirov E."/>
            <person name="Shu S."/>
            <person name="Yoshinaga Y."/>
            <person name="Zane M."/>
            <person name="Rokhsar D."/>
            <person name="Grimwood J."/>
            <person name="Schmutz J."/>
            <person name="Juenger T."/>
        </authorList>
    </citation>
    <scope>NUCLEOTIDE SEQUENCE [LARGE SCALE GENOMIC DNA]</scope>
    <source>
        <strain evidence="3">cv. HAL2</strain>
    </source>
</reference>
<evidence type="ECO:0000256" key="1">
    <source>
        <dbReference type="SAM" id="MobiDB-lite"/>
    </source>
</evidence>
<proteinExistence type="predicted"/>
<dbReference type="Proteomes" id="UP000244336">
    <property type="component" value="Chromosome 7"/>
</dbReference>
<organism evidence="2 3">
    <name type="scientific">Panicum hallii var. hallii</name>
    <dbReference type="NCBI Taxonomy" id="1504633"/>
    <lineage>
        <taxon>Eukaryota</taxon>
        <taxon>Viridiplantae</taxon>
        <taxon>Streptophyta</taxon>
        <taxon>Embryophyta</taxon>
        <taxon>Tracheophyta</taxon>
        <taxon>Spermatophyta</taxon>
        <taxon>Magnoliopsida</taxon>
        <taxon>Liliopsida</taxon>
        <taxon>Poales</taxon>
        <taxon>Poaceae</taxon>
        <taxon>PACMAD clade</taxon>
        <taxon>Panicoideae</taxon>
        <taxon>Panicodae</taxon>
        <taxon>Paniceae</taxon>
        <taxon>Panicinae</taxon>
        <taxon>Panicum</taxon>
        <taxon>Panicum sect. Panicum</taxon>
    </lineage>
</organism>
<feature type="region of interest" description="Disordered" evidence="1">
    <location>
        <begin position="1"/>
        <end position="44"/>
    </location>
</feature>
<sequence length="123" mass="14114">MRPQRAWRDAKRRSATAGRGSGQGGPRRGREQAHGAEGSRAARLTSSLDRWGKVGHEVLRDEERGRAVVLRREPYTVREMTGLAPEWVEEDEERLGLRGIEEKLTREEGFDGGRSWGRRRRQH</sequence>
<name>A0A2T7CRK6_9POAL</name>
<dbReference type="AlphaFoldDB" id="A0A2T7CRK6"/>
<dbReference type="EMBL" id="CM009755">
    <property type="protein sequence ID" value="PUZ45969.1"/>
    <property type="molecule type" value="Genomic_DNA"/>
</dbReference>
<accession>A0A2T7CRK6</accession>
<evidence type="ECO:0000313" key="2">
    <source>
        <dbReference type="EMBL" id="PUZ45969.1"/>
    </source>
</evidence>
<evidence type="ECO:0000313" key="3">
    <source>
        <dbReference type="Proteomes" id="UP000244336"/>
    </source>
</evidence>
<protein>
    <submittedName>
        <fullName evidence="2">Uncharacterized protein</fullName>
    </submittedName>
</protein>
<keyword evidence="3" id="KW-1185">Reference proteome</keyword>
<gene>
    <name evidence="2" type="ORF">GQ55_7G005600</name>
</gene>
<dbReference type="Gramene" id="PUZ45969">
    <property type="protein sequence ID" value="PUZ45969"/>
    <property type="gene ID" value="GQ55_7G005600"/>
</dbReference>